<organism evidence="1 2">
    <name type="scientific">Pomacea canaliculata</name>
    <name type="common">Golden apple snail</name>
    <dbReference type="NCBI Taxonomy" id="400727"/>
    <lineage>
        <taxon>Eukaryota</taxon>
        <taxon>Metazoa</taxon>
        <taxon>Spiralia</taxon>
        <taxon>Lophotrochozoa</taxon>
        <taxon>Mollusca</taxon>
        <taxon>Gastropoda</taxon>
        <taxon>Caenogastropoda</taxon>
        <taxon>Architaenioglossa</taxon>
        <taxon>Ampullarioidea</taxon>
        <taxon>Ampullariidae</taxon>
        <taxon>Pomacea</taxon>
    </lineage>
</organism>
<accession>A0A2T7NFB9</accession>
<protein>
    <submittedName>
        <fullName evidence="1">Uncharacterized protein</fullName>
    </submittedName>
</protein>
<dbReference type="Proteomes" id="UP000245119">
    <property type="component" value="Linkage Group LG13"/>
</dbReference>
<comment type="caution">
    <text evidence="1">The sequence shown here is derived from an EMBL/GenBank/DDBJ whole genome shotgun (WGS) entry which is preliminary data.</text>
</comment>
<proteinExistence type="predicted"/>
<reference evidence="1 2" key="1">
    <citation type="submission" date="2018-04" db="EMBL/GenBank/DDBJ databases">
        <title>The genome of golden apple snail Pomacea canaliculata provides insight into stress tolerance and invasive adaptation.</title>
        <authorList>
            <person name="Liu C."/>
            <person name="Liu B."/>
            <person name="Ren Y."/>
            <person name="Zhang Y."/>
            <person name="Wang H."/>
            <person name="Li S."/>
            <person name="Jiang F."/>
            <person name="Yin L."/>
            <person name="Zhang G."/>
            <person name="Qian W."/>
            <person name="Fan W."/>
        </authorList>
    </citation>
    <scope>NUCLEOTIDE SEQUENCE [LARGE SCALE GENOMIC DNA]</scope>
    <source>
        <strain evidence="1">SZHN2017</strain>
        <tissue evidence="1">Muscle</tissue>
    </source>
</reference>
<sequence>MHVIVHLPLSCMENWMEGMLTDHHIPKLESRCGGCWLSQVRSFMSSKSWSQHLAGERAGRISPKNARLPAGF</sequence>
<dbReference type="AlphaFoldDB" id="A0A2T7NFB9"/>
<name>A0A2T7NFB9_POMCA</name>
<keyword evidence="2" id="KW-1185">Reference proteome</keyword>
<evidence type="ECO:0000313" key="2">
    <source>
        <dbReference type="Proteomes" id="UP000245119"/>
    </source>
</evidence>
<dbReference type="EMBL" id="PZQS01000013">
    <property type="protein sequence ID" value="PVD19864.1"/>
    <property type="molecule type" value="Genomic_DNA"/>
</dbReference>
<evidence type="ECO:0000313" key="1">
    <source>
        <dbReference type="EMBL" id="PVD19864.1"/>
    </source>
</evidence>
<gene>
    <name evidence="1" type="ORF">C0Q70_20357</name>
</gene>